<sequence length="74" mass="9097">MLTKIFCEIDDFMQEFEDEYKKRLIAEKSSKTKYNSRLTLSEVMSILVYYHNYGNRTFKDFYLKTICKNFKSYF</sequence>
<protein>
    <recommendedName>
        <fullName evidence="2">Mobile element protein</fullName>
    </recommendedName>
</protein>
<dbReference type="AlphaFoldDB" id="A0A6S6TWI4"/>
<evidence type="ECO:0000313" key="1">
    <source>
        <dbReference type="EMBL" id="CAA6823765.1"/>
    </source>
</evidence>
<name>A0A6S6TWI4_9BACT</name>
<feature type="non-terminal residue" evidence="1">
    <location>
        <position position="74"/>
    </location>
</feature>
<reference evidence="1" key="1">
    <citation type="submission" date="2020-01" db="EMBL/GenBank/DDBJ databases">
        <authorList>
            <person name="Meier V. D."/>
            <person name="Meier V D."/>
        </authorList>
    </citation>
    <scope>NUCLEOTIDE SEQUENCE</scope>
    <source>
        <strain evidence="1">HLG_WM_MAG_05</strain>
    </source>
</reference>
<accession>A0A6S6TWI4</accession>
<organism evidence="1">
    <name type="scientific">uncultured Sulfurovum sp</name>
    <dbReference type="NCBI Taxonomy" id="269237"/>
    <lineage>
        <taxon>Bacteria</taxon>
        <taxon>Pseudomonadati</taxon>
        <taxon>Campylobacterota</taxon>
        <taxon>Epsilonproteobacteria</taxon>
        <taxon>Campylobacterales</taxon>
        <taxon>Sulfurovaceae</taxon>
        <taxon>Sulfurovum</taxon>
        <taxon>environmental samples</taxon>
    </lineage>
</organism>
<evidence type="ECO:0008006" key="2">
    <source>
        <dbReference type="Google" id="ProtNLM"/>
    </source>
</evidence>
<proteinExistence type="predicted"/>
<dbReference type="EMBL" id="CACVAU010000071">
    <property type="protein sequence ID" value="CAA6823765.1"/>
    <property type="molecule type" value="Genomic_DNA"/>
</dbReference>
<gene>
    <name evidence="1" type="ORF">HELGO_WM50144</name>
</gene>